<dbReference type="PANTHER" id="PTHR36852:SF1">
    <property type="entry name" value="PROTEIN GVPL 2"/>
    <property type="match status" value="1"/>
</dbReference>
<protein>
    <submittedName>
        <fullName evidence="4">Gas vesicle protein</fullName>
    </submittedName>
</protein>
<dbReference type="PANTHER" id="PTHR36852">
    <property type="entry name" value="PROTEIN GVPL 2"/>
    <property type="match status" value="1"/>
</dbReference>
<dbReference type="Proteomes" id="UP000325598">
    <property type="component" value="Unassembled WGS sequence"/>
</dbReference>
<name>A0A5J4LH34_9ACTN</name>
<gene>
    <name evidence="4" type="ORF">San01_24650</name>
</gene>
<comment type="caution">
    <text evidence="4">The sequence shown here is derived from an EMBL/GenBank/DDBJ whole genome shotgun (WGS) entry which is preliminary data.</text>
</comment>
<dbReference type="OrthoDB" id="4864106at2"/>
<reference evidence="4 5" key="1">
    <citation type="submission" date="2019-10" db="EMBL/GenBank/DDBJ databases">
        <title>Whole genome shotgun sequence of Streptomyces angustmyceticus NBRC 3934.</title>
        <authorList>
            <person name="Hosoyama A."/>
            <person name="Ichikawa N."/>
            <person name="Kimura A."/>
            <person name="Kitahashi Y."/>
            <person name="Komaki H."/>
            <person name="Uohara A."/>
        </authorList>
    </citation>
    <scope>NUCLEOTIDE SEQUENCE [LARGE SCALE GENOMIC DNA]</scope>
    <source>
        <strain evidence="4 5">NBRC 3934</strain>
    </source>
</reference>
<evidence type="ECO:0000313" key="4">
    <source>
        <dbReference type="EMBL" id="GES29978.1"/>
    </source>
</evidence>
<dbReference type="EMBL" id="BLAG01000007">
    <property type="protein sequence ID" value="GES29978.1"/>
    <property type="molecule type" value="Genomic_DNA"/>
</dbReference>
<keyword evidence="1" id="KW-0304">Gas vesicle</keyword>
<accession>A0A5J4LH34</accession>
<dbReference type="InterPro" id="IPR009430">
    <property type="entry name" value="GvpL/GvpF"/>
</dbReference>
<dbReference type="GO" id="GO:0031411">
    <property type="term" value="C:gas vesicle"/>
    <property type="evidence" value="ECO:0007669"/>
    <property type="project" value="UniProtKB-SubCell"/>
</dbReference>
<evidence type="ECO:0000256" key="3">
    <source>
        <dbReference type="ARBA" id="ARBA00035643"/>
    </source>
</evidence>
<comment type="subcellular location">
    <subcellularLocation>
        <location evidence="2">Gas vesicle</location>
    </subcellularLocation>
</comment>
<evidence type="ECO:0000313" key="5">
    <source>
        <dbReference type="Proteomes" id="UP000325598"/>
    </source>
</evidence>
<evidence type="ECO:0000256" key="1">
    <source>
        <dbReference type="ARBA" id="ARBA00022987"/>
    </source>
</evidence>
<comment type="similarity">
    <text evidence="3">Belongs to the gas vesicle GvpF/GvpL family.</text>
</comment>
<organism evidence="4 5">
    <name type="scientific">Streptomyces angustmyceticus</name>
    <dbReference type="NCBI Taxonomy" id="285578"/>
    <lineage>
        <taxon>Bacteria</taxon>
        <taxon>Bacillati</taxon>
        <taxon>Actinomycetota</taxon>
        <taxon>Actinomycetes</taxon>
        <taxon>Kitasatosporales</taxon>
        <taxon>Streptomycetaceae</taxon>
        <taxon>Streptomyces</taxon>
    </lineage>
</organism>
<proteinExistence type="inferred from homology"/>
<sequence length="237" mass="26321">MATYLYAITGADHPLKLSGVTGVGDPASPLRTVRTKELCAVVSDAPDGLRAKRRDVAAHQSVQERLLADGAALPMRFGLIGPDDAQVVSALEEHRDTYAQRLEEVDGCREYHLKVARDEDDMLREVVRESAEVRRLNERTRQHPEAYDDKVALGELISQEVQARQDRARTDIVDRLAPLAVRTADAEPTKRHFLSVSFLVEREKAAAFSEAVHAEAEQHGDTYTFGLHGPLPPYSFV</sequence>
<dbReference type="GO" id="GO:0031412">
    <property type="term" value="P:gas vesicle organization"/>
    <property type="evidence" value="ECO:0007669"/>
    <property type="project" value="InterPro"/>
</dbReference>
<keyword evidence="5" id="KW-1185">Reference proteome</keyword>
<dbReference type="Pfam" id="PF06386">
    <property type="entry name" value="GvpL_GvpF"/>
    <property type="match status" value="1"/>
</dbReference>
<evidence type="ECO:0000256" key="2">
    <source>
        <dbReference type="ARBA" id="ARBA00035108"/>
    </source>
</evidence>
<dbReference type="AlphaFoldDB" id="A0A5J4LH34"/>
<dbReference type="GeneID" id="96755652"/>
<dbReference type="RefSeq" id="WP_086717945.1">
    <property type="nucleotide sequence ID" value="NZ_BLAG01000007.1"/>
</dbReference>